<comment type="caution">
    <text evidence="2">The sequence shown here is derived from an EMBL/GenBank/DDBJ whole genome shotgun (WGS) entry which is preliminary data.</text>
</comment>
<keyword evidence="3" id="KW-1185">Reference proteome</keyword>
<proteinExistence type="predicted"/>
<evidence type="ECO:0000313" key="2">
    <source>
        <dbReference type="EMBL" id="KAB2573071.1"/>
    </source>
</evidence>
<dbReference type="GO" id="GO:0000428">
    <property type="term" value="C:DNA-directed RNA polymerase complex"/>
    <property type="evidence" value="ECO:0007669"/>
    <property type="project" value="UniProtKB-KW"/>
</dbReference>
<feature type="region of interest" description="Disordered" evidence="1">
    <location>
        <begin position="72"/>
        <end position="179"/>
    </location>
</feature>
<sequence>MPILSAEEIIKYGRRLSEDMDFLREAIEHNWNQPGNELPVFEEYYTMIADLYRDKIKLDRHLENLKIAYNGNAESGNEKDNVGDNSSTTLTEEEVQQHNKPDSPQNEPTIPDYRPPSPRYVPTSPKYTPPKQDKLPAIFLDDTDDKVQYLGSRKRKRTEEMTENDNSNKRNSALRRRLA</sequence>
<dbReference type="Proteomes" id="UP000325902">
    <property type="component" value="Unassembled WGS sequence"/>
</dbReference>
<gene>
    <name evidence="2" type="primary">RPII</name>
    <name evidence="2" type="ORF">DBV05_g8245</name>
</gene>
<organism evidence="2 3">
    <name type="scientific">Lasiodiplodia theobromae</name>
    <dbReference type="NCBI Taxonomy" id="45133"/>
    <lineage>
        <taxon>Eukaryota</taxon>
        <taxon>Fungi</taxon>
        <taxon>Dikarya</taxon>
        <taxon>Ascomycota</taxon>
        <taxon>Pezizomycotina</taxon>
        <taxon>Dothideomycetes</taxon>
        <taxon>Dothideomycetes incertae sedis</taxon>
        <taxon>Botryosphaeriales</taxon>
        <taxon>Botryosphaeriaceae</taxon>
        <taxon>Lasiodiplodia</taxon>
    </lineage>
</organism>
<keyword evidence="2" id="KW-0240">DNA-directed RNA polymerase</keyword>
<protein>
    <submittedName>
        <fullName evidence="2">DNA-directed RNA polymerase II subunit RPB1</fullName>
    </submittedName>
</protein>
<reference evidence="2 3" key="1">
    <citation type="journal article" date="2019" name="Sci. Rep.">
        <title>A multi-omics analysis of the grapevine pathogen Lasiodiplodia theobromae reveals that temperature affects the expression of virulence- and pathogenicity-related genes.</title>
        <authorList>
            <person name="Felix C."/>
            <person name="Meneses R."/>
            <person name="Goncalves M.F.M."/>
            <person name="Tilleman L."/>
            <person name="Duarte A.S."/>
            <person name="Jorrin-Novo J.V."/>
            <person name="Van de Peer Y."/>
            <person name="Deforce D."/>
            <person name="Van Nieuwerburgh F."/>
            <person name="Esteves A.C."/>
            <person name="Alves A."/>
        </authorList>
    </citation>
    <scope>NUCLEOTIDE SEQUENCE [LARGE SCALE GENOMIC DNA]</scope>
    <source>
        <strain evidence="2 3">LA-SOL3</strain>
    </source>
</reference>
<dbReference type="EMBL" id="VCHE01000065">
    <property type="protein sequence ID" value="KAB2573071.1"/>
    <property type="molecule type" value="Genomic_DNA"/>
</dbReference>
<dbReference type="AlphaFoldDB" id="A0A5N5D638"/>
<name>A0A5N5D638_9PEZI</name>
<evidence type="ECO:0000256" key="1">
    <source>
        <dbReference type="SAM" id="MobiDB-lite"/>
    </source>
</evidence>
<evidence type="ECO:0000313" key="3">
    <source>
        <dbReference type="Proteomes" id="UP000325902"/>
    </source>
</evidence>
<keyword evidence="2" id="KW-0804">Transcription</keyword>
<accession>A0A5N5D638</accession>